<evidence type="ECO:0000256" key="1">
    <source>
        <dbReference type="SAM" id="MobiDB-lite"/>
    </source>
</evidence>
<dbReference type="PROSITE" id="PS51257">
    <property type="entry name" value="PROKAR_LIPOPROTEIN"/>
    <property type="match status" value="1"/>
</dbReference>
<feature type="chain" id="PRO_5038809388" evidence="2">
    <location>
        <begin position="21"/>
        <end position="214"/>
    </location>
</feature>
<protein>
    <submittedName>
        <fullName evidence="3">Uncharacterized protein</fullName>
    </submittedName>
</protein>
<name>A0A6J4TY11_9ACTN</name>
<proteinExistence type="predicted"/>
<keyword evidence="2" id="KW-0732">Signal</keyword>
<dbReference type="AlphaFoldDB" id="A0A6J4TY11"/>
<sequence length="214" mass="23501">MGRCWLVTVVAVGLVALAAACGPPPSLDNGRETGSAEPSPCPAELTRPTVGGKVFPEQSWAAREEGISVEKFRRQEALANAAGRLGAKLDKNVPETFADLEIEYGPRFRVIKYFTRDGEETVRPYVRCTPLAGHVEVRTVEASMEELSAAQNEAHRIVTDDLGIRADSDIDITKNRVEIYVTDKERLKAAMREAGEEMPEHVTVVEVEQLARPD</sequence>
<dbReference type="EMBL" id="CADCVM010000515">
    <property type="protein sequence ID" value="CAA9535294.1"/>
    <property type="molecule type" value="Genomic_DNA"/>
</dbReference>
<accession>A0A6J4TY11</accession>
<reference evidence="3" key="1">
    <citation type="submission" date="2020-02" db="EMBL/GenBank/DDBJ databases">
        <authorList>
            <person name="Meier V. D."/>
        </authorList>
    </citation>
    <scope>NUCLEOTIDE SEQUENCE</scope>
    <source>
        <strain evidence="3">AVDCRST_MAG05</strain>
    </source>
</reference>
<gene>
    <name evidence="3" type="ORF">AVDCRST_MAG05-4815</name>
</gene>
<evidence type="ECO:0000256" key="2">
    <source>
        <dbReference type="SAM" id="SignalP"/>
    </source>
</evidence>
<feature type="signal peptide" evidence="2">
    <location>
        <begin position="1"/>
        <end position="20"/>
    </location>
</feature>
<evidence type="ECO:0000313" key="3">
    <source>
        <dbReference type="EMBL" id="CAA9535294.1"/>
    </source>
</evidence>
<organism evidence="3">
    <name type="scientific">uncultured Rubrobacteraceae bacterium</name>
    <dbReference type="NCBI Taxonomy" id="349277"/>
    <lineage>
        <taxon>Bacteria</taxon>
        <taxon>Bacillati</taxon>
        <taxon>Actinomycetota</taxon>
        <taxon>Rubrobacteria</taxon>
        <taxon>Rubrobacterales</taxon>
        <taxon>Rubrobacteraceae</taxon>
        <taxon>environmental samples</taxon>
    </lineage>
</organism>
<feature type="region of interest" description="Disordered" evidence="1">
    <location>
        <begin position="28"/>
        <end position="49"/>
    </location>
</feature>